<dbReference type="AlphaFoldDB" id="A0AAN8MVW6"/>
<comment type="caution">
    <text evidence="1">The sequence shown here is derived from an EMBL/GenBank/DDBJ whole genome shotgun (WGS) entry which is preliminary data.</text>
</comment>
<proteinExistence type="predicted"/>
<accession>A0AAN8MVW6</accession>
<dbReference type="Proteomes" id="UP001313282">
    <property type="component" value="Unassembled WGS sequence"/>
</dbReference>
<organism evidence="1 2">
    <name type="scientific">Orbilia javanica</name>
    <dbReference type="NCBI Taxonomy" id="47235"/>
    <lineage>
        <taxon>Eukaryota</taxon>
        <taxon>Fungi</taxon>
        <taxon>Dikarya</taxon>
        <taxon>Ascomycota</taxon>
        <taxon>Pezizomycotina</taxon>
        <taxon>Orbiliomycetes</taxon>
        <taxon>Orbiliales</taxon>
        <taxon>Orbiliaceae</taxon>
        <taxon>Orbilia</taxon>
    </lineage>
</organism>
<protein>
    <submittedName>
        <fullName evidence="1">Uncharacterized protein</fullName>
    </submittedName>
</protein>
<keyword evidence="2" id="KW-1185">Reference proteome</keyword>
<evidence type="ECO:0000313" key="1">
    <source>
        <dbReference type="EMBL" id="KAK6351544.1"/>
    </source>
</evidence>
<name>A0AAN8MVW6_9PEZI</name>
<gene>
    <name evidence="1" type="ORF">TWF718_004703</name>
</gene>
<reference evidence="1 2" key="1">
    <citation type="submission" date="2019-10" db="EMBL/GenBank/DDBJ databases">
        <authorList>
            <person name="Palmer J.M."/>
        </authorList>
    </citation>
    <scope>NUCLEOTIDE SEQUENCE [LARGE SCALE GENOMIC DNA]</scope>
    <source>
        <strain evidence="1 2">TWF718</strain>
    </source>
</reference>
<evidence type="ECO:0000313" key="2">
    <source>
        <dbReference type="Proteomes" id="UP001313282"/>
    </source>
</evidence>
<sequence>MESKESAGKSLSRHCARQTHTSIEKLVEQGWELSGGLSTLKVGEFTRLKGRESKRKTFEKGSDLVEVSSPSGTRGAVIVERNFCARLS</sequence>
<dbReference type="EMBL" id="JAVHNR010000002">
    <property type="protein sequence ID" value="KAK6351544.1"/>
    <property type="molecule type" value="Genomic_DNA"/>
</dbReference>